<sequence length="476" mass="54979">MKKFYITTTLPYTNAPLHIGHALEYVRADSLARYKRLQGHEVFFNTGSDEHGMKVYKKSLEEGKDTKEYTNGHVESFKEQIKELNISYTNFVRTTDEDHMKAAQEFWKVCEANGDIYKKNYKSKYCVGCELEKTDSELIKGECPDHLGQEIEVIEEENYFFRWSNYKDKLLELYKSNSSFVVPESRFNEIKAFVERGLNDFSISRLKEKMPWGVPVPGDENHVMYVWFDALTNYVSVVGWPNDMDTFRSWWPALQFAGKDNLRAQSAMWQAMLMSANLPPSKQIVIHGHITSNGQKMSKSIGNVSNPLDIVNEYGTDALRYYLTREVSSVEDGDYTQERFLESYNANLANGLGNLVSRVLKMSVSYGVTTSLLDNDTVLNNENNKEYRDSIDGYRLDNATDFIWKKIGALDSFVQDTQPFKTIKIDEEKAKKDVEYLLKGLWEISALLIPFMPQTAEKIQEAIRENKIPEALFMRK</sequence>
<reference evidence="14 15" key="1">
    <citation type="journal article" date="2016" name="Nat. Commun.">
        <title>Thousands of microbial genomes shed light on interconnected biogeochemical processes in an aquifer system.</title>
        <authorList>
            <person name="Anantharaman K."/>
            <person name="Brown C.T."/>
            <person name="Hug L.A."/>
            <person name="Sharon I."/>
            <person name="Castelle C.J."/>
            <person name="Probst A.J."/>
            <person name="Thomas B.C."/>
            <person name="Singh A."/>
            <person name="Wilkins M.J."/>
            <person name="Karaoz U."/>
            <person name="Brodie E.L."/>
            <person name="Williams K.H."/>
            <person name="Hubbard S.S."/>
            <person name="Banfield J.F."/>
        </authorList>
    </citation>
    <scope>NUCLEOTIDE SEQUENCE [LARGE SCALE GENOMIC DNA]</scope>
</reference>
<comment type="catalytic activity">
    <reaction evidence="11">
        <text>tRNA(Met) + L-methionine + ATP = L-methionyl-tRNA(Met) + AMP + diphosphate</text>
        <dbReference type="Rhea" id="RHEA:13481"/>
        <dbReference type="Rhea" id="RHEA-COMP:9667"/>
        <dbReference type="Rhea" id="RHEA-COMP:9698"/>
        <dbReference type="ChEBI" id="CHEBI:30616"/>
        <dbReference type="ChEBI" id="CHEBI:33019"/>
        <dbReference type="ChEBI" id="CHEBI:57844"/>
        <dbReference type="ChEBI" id="CHEBI:78442"/>
        <dbReference type="ChEBI" id="CHEBI:78530"/>
        <dbReference type="ChEBI" id="CHEBI:456215"/>
        <dbReference type="EC" id="6.1.1.10"/>
    </reaction>
</comment>
<accession>A0A1F5EIS1</accession>
<dbReference type="GO" id="GO:0006431">
    <property type="term" value="P:methionyl-tRNA aminoacylation"/>
    <property type="evidence" value="ECO:0007669"/>
    <property type="project" value="InterPro"/>
</dbReference>
<dbReference type="PRINTS" id="PR01041">
    <property type="entry name" value="TRNASYNTHMET"/>
</dbReference>
<evidence type="ECO:0000259" key="13">
    <source>
        <dbReference type="Pfam" id="PF09334"/>
    </source>
</evidence>
<feature type="domain" description="Methionyl/Leucyl tRNA synthetase" evidence="13">
    <location>
        <begin position="150"/>
        <end position="360"/>
    </location>
</feature>
<evidence type="ECO:0000256" key="12">
    <source>
        <dbReference type="RuleBase" id="RU363039"/>
    </source>
</evidence>
<evidence type="ECO:0000256" key="4">
    <source>
        <dbReference type="ARBA" id="ARBA00022490"/>
    </source>
</evidence>
<evidence type="ECO:0000313" key="15">
    <source>
        <dbReference type="Proteomes" id="UP000179003"/>
    </source>
</evidence>
<dbReference type="InterPro" id="IPR023457">
    <property type="entry name" value="Met-tRNA_synth_2"/>
</dbReference>
<keyword evidence="4" id="KW-0963">Cytoplasm</keyword>
<evidence type="ECO:0000313" key="14">
    <source>
        <dbReference type="EMBL" id="OGD67275.1"/>
    </source>
</evidence>
<comment type="function">
    <text evidence="1">Is required not only for elongation of protein synthesis but also for the initiation of all mRNA translation through initiator tRNA(fMet) aminoacylation.</text>
</comment>
<evidence type="ECO:0000256" key="2">
    <source>
        <dbReference type="ARBA" id="ARBA00012838"/>
    </source>
</evidence>
<dbReference type="GO" id="GO:0004825">
    <property type="term" value="F:methionine-tRNA ligase activity"/>
    <property type="evidence" value="ECO:0007669"/>
    <property type="project" value="UniProtKB-EC"/>
</dbReference>
<evidence type="ECO:0000256" key="5">
    <source>
        <dbReference type="ARBA" id="ARBA00022598"/>
    </source>
</evidence>
<dbReference type="SUPFAM" id="SSF52374">
    <property type="entry name" value="Nucleotidylyl transferase"/>
    <property type="match status" value="1"/>
</dbReference>
<dbReference type="CDD" id="cd00814">
    <property type="entry name" value="MetRS_core"/>
    <property type="match status" value="1"/>
</dbReference>
<evidence type="ECO:0000256" key="8">
    <source>
        <dbReference type="ARBA" id="ARBA00022917"/>
    </source>
</evidence>
<protein>
    <recommendedName>
        <fullName evidence="3">Methionine--tRNA ligase</fullName>
        <ecNumber evidence="2">6.1.1.10</ecNumber>
    </recommendedName>
    <alternativeName>
        <fullName evidence="10">Methionyl-tRNA synthetase</fullName>
    </alternativeName>
</protein>
<dbReference type="FunFam" id="2.170.220.10:FF:000001">
    <property type="entry name" value="methionine--tRNA ligase, mitochondrial"/>
    <property type="match status" value="1"/>
</dbReference>
<gene>
    <name evidence="14" type="ORF">A2442_00690</name>
</gene>
<dbReference type="InterPro" id="IPR014729">
    <property type="entry name" value="Rossmann-like_a/b/a_fold"/>
</dbReference>
<evidence type="ECO:0000256" key="9">
    <source>
        <dbReference type="ARBA" id="ARBA00023146"/>
    </source>
</evidence>
<keyword evidence="8 12" id="KW-0648">Protein biosynthesis</keyword>
<dbReference type="InterPro" id="IPR015413">
    <property type="entry name" value="Methionyl/Leucyl_tRNA_Synth"/>
</dbReference>
<comment type="caution">
    <text evidence="14">The sequence shown here is derived from an EMBL/GenBank/DDBJ whole genome shotgun (WGS) entry which is preliminary data.</text>
</comment>
<dbReference type="PANTHER" id="PTHR43326:SF1">
    <property type="entry name" value="METHIONINE--TRNA LIGASE, MITOCHONDRIAL"/>
    <property type="match status" value="1"/>
</dbReference>
<dbReference type="Gene3D" id="1.10.730.10">
    <property type="entry name" value="Isoleucyl-tRNA Synthetase, Domain 1"/>
    <property type="match status" value="1"/>
</dbReference>
<proteinExistence type="inferred from homology"/>
<name>A0A1F5EIS1_9BACT</name>
<evidence type="ECO:0000256" key="11">
    <source>
        <dbReference type="ARBA" id="ARBA00047364"/>
    </source>
</evidence>
<keyword evidence="7 12" id="KW-0067">ATP-binding</keyword>
<evidence type="ECO:0000256" key="6">
    <source>
        <dbReference type="ARBA" id="ARBA00022741"/>
    </source>
</evidence>
<evidence type="ECO:0000256" key="7">
    <source>
        <dbReference type="ARBA" id="ARBA00022840"/>
    </source>
</evidence>
<feature type="domain" description="Methionyl/Leucyl tRNA synthetase" evidence="13">
    <location>
        <begin position="5"/>
        <end position="145"/>
    </location>
</feature>
<organism evidence="14 15">
    <name type="scientific">Candidatus Campbellbacteria bacterium RIFOXYC2_FULL_35_25</name>
    <dbReference type="NCBI Taxonomy" id="1797582"/>
    <lineage>
        <taxon>Bacteria</taxon>
        <taxon>Candidatus Campbelliibacteriota</taxon>
    </lineage>
</organism>
<dbReference type="Proteomes" id="UP000179003">
    <property type="component" value="Unassembled WGS sequence"/>
</dbReference>
<dbReference type="InterPro" id="IPR033911">
    <property type="entry name" value="MetRS_core"/>
</dbReference>
<dbReference type="InterPro" id="IPR001412">
    <property type="entry name" value="aa-tRNA-synth_I_CS"/>
</dbReference>
<evidence type="ECO:0000256" key="10">
    <source>
        <dbReference type="ARBA" id="ARBA00030904"/>
    </source>
</evidence>
<dbReference type="Gene3D" id="2.170.220.10">
    <property type="match status" value="1"/>
</dbReference>
<keyword evidence="9 12" id="KW-0030">Aminoacyl-tRNA synthetase</keyword>
<evidence type="ECO:0000256" key="3">
    <source>
        <dbReference type="ARBA" id="ARBA00018753"/>
    </source>
</evidence>
<dbReference type="AlphaFoldDB" id="A0A1F5EIS1"/>
<dbReference type="EMBL" id="MFAE01000006">
    <property type="protein sequence ID" value="OGD67275.1"/>
    <property type="molecule type" value="Genomic_DNA"/>
</dbReference>
<dbReference type="InterPro" id="IPR014758">
    <property type="entry name" value="Met-tRNA_synth"/>
</dbReference>
<dbReference type="PROSITE" id="PS00178">
    <property type="entry name" value="AA_TRNA_LIGASE_I"/>
    <property type="match status" value="1"/>
</dbReference>
<dbReference type="PANTHER" id="PTHR43326">
    <property type="entry name" value="METHIONYL-TRNA SYNTHETASE"/>
    <property type="match status" value="1"/>
</dbReference>
<comment type="similarity">
    <text evidence="12">Belongs to the class-I aminoacyl-tRNA synthetase family.</text>
</comment>
<keyword evidence="5 12" id="KW-0436">Ligase</keyword>
<evidence type="ECO:0000256" key="1">
    <source>
        <dbReference type="ARBA" id="ARBA00003314"/>
    </source>
</evidence>
<dbReference type="NCBIfam" id="TIGR00398">
    <property type="entry name" value="metG"/>
    <property type="match status" value="1"/>
</dbReference>
<dbReference type="GO" id="GO:0005524">
    <property type="term" value="F:ATP binding"/>
    <property type="evidence" value="ECO:0007669"/>
    <property type="project" value="UniProtKB-KW"/>
</dbReference>
<keyword evidence="6 12" id="KW-0547">Nucleotide-binding</keyword>
<dbReference type="SUPFAM" id="SSF47323">
    <property type="entry name" value="Anticodon-binding domain of a subclass of class I aminoacyl-tRNA synthetases"/>
    <property type="match status" value="1"/>
</dbReference>
<dbReference type="STRING" id="1797582.A2442_00690"/>
<dbReference type="Gene3D" id="3.40.50.620">
    <property type="entry name" value="HUPs"/>
    <property type="match status" value="1"/>
</dbReference>
<dbReference type="EC" id="6.1.1.10" evidence="2"/>
<dbReference type="InterPro" id="IPR009080">
    <property type="entry name" value="tRNAsynth_Ia_anticodon-bd"/>
</dbReference>
<dbReference type="Pfam" id="PF09334">
    <property type="entry name" value="tRNA-synt_1g"/>
    <property type="match status" value="2"/>
</dbReference>